<dbReference type="Proteomes" id="UP000298545">
    <property type="component" value="Chromosome circular"/>
</dbReference>
<dbReference type="EMBL" id="CP039691">
    <property type="protein sequence ID" value="QCI97161.1"/>
    <property type="molecule type" value="Genomic_DNA"/>
</dbReference>
<name>A0A4D7DLU1_9HYPH</name>
<reference evidence="1 2" key="1">
    <citation type="submission" date="2019-04" db="EMBL/GenBank/DDBJ databases">
        <title>Complete genome sequence of Agrobacterium larrymoorei CFBP5473.</title>
        <authorList>
            <person name="Haryono M."/>
            <person name="Chou L."/>
            <person name="Lin Y.-C."/>
            <person name="Lai E.-M."/>
            <person name="Kuo C.-H."/>
        </authorList>
    </citation>
    <scope>NUCLEOTIDE SEQUENCE [LARGE SCALE GENOMIC DNA]</scope>
    <source>
        <strain evidence="1 2">CFBP5473</strain>
    </source>
</reference>
<gene>
    <name evidence="1" type="ORF">CFBP5473_04065</name>
</gene>
<dbReference type="AlphaFoldDB" id="A0A4D7DLU1"/>
<protein>
    <submittedName>
        <fullName evidence="1">Uncharacterized protein</fullName>
    </submittedName>
</protein>
<sequence>MAAFLHSCPSQLARRLHPLGVILGLDPRIHNRLISLTAMDPRLKAEDDGRGFGYVRERPPSYRI</sequence>
<evidence type="ECO:0000313" key="2">
    <source>
        <dbReference type="Proteomes" id="UP000298545"/>
    </source>
</evidence>
<accession>A0A4D7DLU1</accession>
<proteinExistence type="predicted"/>
<organism evidence="1 2">
    <name type="scientific">Agrobacterium larrymoorei</name>
    <dbReference type="NCBI Taxonomy" id="160699"/>
    <lineage>
        <taxon>Bacteria</taxon>
        <taxon>Pseudomonadati</taxon>
        <taxon>Pseudomonadota</taxon>
        <taxon>Alphaproteobacteria</taxon>
        <taxon>Hyphomicrobiales</taxon>
        <taxon>Rhizobiaceae</taxon>
        <taxon>Rhizobium/Agrobacterium group</taxon>
        <taxon>Agrobacterium</taxon>
    </lineage>
</organism>
<evidence type="ECO:0000313" key="1">
    <source>
        <dbReference type="EMBL" id="QCI97161.1"/>
    </source>
</evidence>
<dbReference type="KEGG" id="alf:CFBP5473_04065"/>